<keyword evidence="1" id="KW-0472">Membrane</keyword>
<dbReference type="Proteomes" id="UP000247569">
    <property type="component" value="Unassembled WGS sequence"/>
</dbReference>
<feature type="transmembrane region" description="Helical" evidence="1">
    <location>
        <begin position="16"/>
        <end position="35"/>
    </location>
</feature>
<gene>
    <name evidence="2" type="ORF">DFR70_11424</name>
</gene>
<name>A0A318KF82_9NOCA</name>
<feature type="transmembrane region" description="Helical" evidence="1">
    <location>
        <begin position="127"/>
        <end position="146"/>
    </location>
</feature>
<evidence type="ECO:0000313" key="2">
    <source>
        <dbReference type="EMBL" id="PXX58342.1"/>
    </source>
</evidence>
<dbReference type="RefSeq" id="WP_040741680.1">
    <property type="nucleotide sequence ID" value="NZ_QJKF01000014.1"/>
</dbReference>
<accession>A0A318KF82</accession>
<evidence type="ECO:0000256" key="1">
    <source>
        <dbReference type="SAM" id="Phobius"/>
    </source>
</evidence>
<protein>
    <submittedName>
        <fullName evidence="2">Uncharacterized protein</fullName>
    </submittedName>
</protein>
<keyword evidence="1" id="KW-0812">Transmembrane</keyword>
<dbReference type="AlphaFoldDB" id="A0A318KF82"/>
<comment type="caution">
    <text evidence="2">The sequence shown here is derived from an EMBL/GenBank/DDBJ whole genome shotgun (WGS) entry which is preliminary data.</text>
</comment>
<feature type="transmembrane region" description="Helical" evidence="1">
    <location>
        <begin position="88"/>
        <end position="107"/>
    </location>
</feature>
<reference evidence="2 3" key="1">
    <citation type="submission" date="2018-05" db="EMBL/GenBank/DDBJ databases">
        <title>Genomic Encyclopedia of Type Strains, Phase IV (KMG-IV): sequencing the most valuable type-strain genomes for metagenomic binning, comparative biology and taxonomic classification.</title>
        <authorList>
            <person name="Goeker M."/>
        </authorList>
    </citation>
    <scope>NUCLEOTIDE SEQUENCE [LARGE SCALE GENOMIC DNA]</scope>
    <source>
        <strain evidence="2 3">DSM 44704</strain>
    </source>
</reference>
<dbReference type="EMBL" id="QJKF01000014">
    <property type="protein sequence ID" value="PXX58342.1"/>
    <property type="molecule type" value="Genomic_DNA"/>
</dbReference>
<evidence type="ECO:0000313" key="3">
    <source>
        <dbReference type="Proteomes" id="UP000247569"/>
    </source>
</evidence>
<feature type="transmembrane region" description="Helical" evidence="1">
    <location>
        <begin position="55"/>
        <end position="76"/>
    </location>
</feature>
<dbReference type="OrthoDB" id="4529195at2"/>
<sequence>MLISARELWRNPARRTAYLLQVVAIVALAGWWVALNEGLSSRSTRDPQKKLDAGGRFAVTFSVYMPFFLLVTPCLVSIGIAGLTWYRFAPKALAFGAICEAVFTHWVRSDKHLLDYKPALLSHLDTSVLLASLAGVAALAAIVLQARGSRPVPAKPIPHPRPDATNHST</sequence>
<proteinExistence type="predicted"/>
<organism evidence="2 3">
    <name type="scientific">Nocardia tenerifensis</name>
    <dbReference type="NCBI Taxonomy" id="228006"/>
    <lineage>
        <taxon>Bacteria</taxon>
        <taxon>Bacillati</taxon>
        <taxon>Actinomycetota</taxon>
        <taxon>Actinomycetes</taxon>
        <taxon>Mycobacteriales</taxon>
        <taxon>Nocardiaceae</taxon>
        <taxon>Nocardia</taxon>
    </lineage>
</organism>
<keyword evidence="3" id="KW-1185">Reference proteome</keyword>
<keyword evidence="1" id="KW-1133">Transmembrane helix</keyword>